<dbReference type="Proteomes" id="UP000646827">
    <property type="component" value="Unassembled WGS sequence"/>
</dbReference>
<sequence>MAGSFEDEANRALAISGPDMHHEQHHEQQGQHQYLAQSQHNNNNTPPSVENSIMEEYSEKPPPPPPRRFYKQKKYWIICSIISVIIVIVVVLLVIYVFFPMIAQALMNQAGIGVESSDITFQPPDNLSKRDGEQAQTLDMNEAFYMSMTSEMSNTGPFPADLVFHNPINVYYNDTLLGNITLPDSKIAGGKGTLQADTPFLIQNTTFFAAFAKEMLANDEFKWKLKGKIDITALTRTATVSLDKEVTIPGMGGFPEVSIESFQLPGDDPNGGIQVELGTILTSPSPVGVQLGTIKMAIGYEGVDLGEVSADDITLVKGNNSILLKGTLKPQSDPTNLEKVGVLFSNYVSGKMSQTSAVGVSAAPDGTNSIGWLSEGFQSVHLNVGLGVDKPLDIIKSVSMGYLDLSFSPDTPYAPVLSAPQINAGFEIPFGFSLDITEVKQDLQMANKDTGSFATISAPFVPAQSNQETGQLLFAMTNDTIQSIEGQEDAFDDYTFSLTALESYTFQVKGEATTKTATPIGNITLGGISLDVPTSLKGMQFLNSTPTIINSLDVTGGETDHMNLAINVTMSNPSDFSIYTGDVSFDMKAENTVLGSVTLGQLKLNRGDNTVVATAAFDPKSSQVGQNLLSTFVMGKDNNVNIAGNENSTPIKSLIGGLSQISIDSKLPGLSTQLIQGSHLIVLNDTLDTGFVNVQVSIGNPFSAGLSITSVKSSVTYQGMPVGNIDQDVSGSPIDIAGHSTVQSSPLQMKMNLEPAAVAMLLRDLAVKQNLDTRPLDALLTMGGFHIKDQENVAADPALFDGFDISKFVMDAMKGLFVDLQLESGLTIGQYVNTLQFAQSNVSCSTDESVTKLIPVVGQPIVQQIVDGADLAFETVTLSEPTDNGFKVQMVGSITNTGPMAASISFAKPLDISWEGRELGKVTMETIKTQPNVGAKFNVSGEFSIADANYMGDFAVYMINNDKFVWDINSVEGVSVDAIGYVFTNINMTKQVSLTGAKGFKDCVTISSFDLPSNDPAGGISLTLQVSIQNPSQVGFLLGGAGFESYFKDIQIGILASDGAANFPAVGSTNMVMKGRLIPQESDEGIEAITEVFANYLTAKNSTLTVKGASGSGPQGQVSWLSKGFQSLSIENVTLPGPQVAPELIPSITLYDMDLDFTAGAYSPTSGSNLVNAQLKNPFGFPLGVSSLNMQVDASYQNNRAAHLDVPDVQSTTDANGLITTAFKDVPFEVYDDGQKVFNSFTKALTEGASVTYGMKGISNAQAETAVGKLKLSNIPFDVESSLGGFKNFDGKTTILDMAVTGGSPEYIEVTTHVSFNNPSNITITVGDLSFDSIMNEHKTSVGTIDMKDVVIKPGNNTFEAMMQMKSQKKELVDKMVSIYMTESQAPLTIVGTQDSTDIASLQDALSTVRLDTTMNGINSHLVERADVEARAAVIFTKKAKTWVTLNNPLKTPYSILKVSVEIENQNNGKPYAMGTIDYELPEPMTVNPGEQKRSGEWPVEVDANALELLGLIGDGEIQISLKQNVTVQVGDTDGGYSSYFYYYQTNVPCGLDITLLGISLPTDEDHKDNNDTSNPLEKTASNVSDSASTVVSGAKDAIASAA</sequence>
<comment type="caution">
    <text evidence="3">The sequence shown here is derived from an EMBL/GenBank/DDBJ whole genome shotgun (WGS) entry which is preliminary data.</text>
</comment>
<reference evidence="3 4" key="1">
    <citation type="submission" date="2020-12" db="EMBL/GenBank/DDBJ databases">
        <title>Metabolic potential, ecology and presence of endohyphal bacteria is reflected in genomic diversity of Mucoromycotina.</title>
        <authorList>
            <person name="Muszewska A."/>
            <person name="Okrasinska A."/>
            <person name="Steczkiewicz K."/>
            <person name="Drgas O."/>
            <person name="Orlowska M."/>
            <person name="Perlinska-Lenart U."/>
            <person name="Aleksandrzak-Piekarczyk T."/>
            <person name="Szatraj K."/>
            <person name="Zielenkiewicz U."/>
            <person name="Pilsyk S."/>
            <person name="Malc E."/>
            <person name="Mieczkowski P."/>
            <person name="Kruszewska J.S."/>
            <person name="Biernat P."/>
            <person name="Pawlowska J."/>
        </authorList>
    </citation>
    <scope>NUCLEOTIDE SEQUENCE [LARGE SCALE GENOMIC DNA]</scope>
    <source>
        <strain evidence="3 4">CBS 142.35</strain>
    </source>
</reference>
<evidence type="ECO:0000256" key="1">
    <source>
        <dbReference type="SAM" id="MobiDB-lite"/>
    </source>
</evidence>
<dbReference type="EMBL" id="JAEPRB010000061">
    <property type="protein sequence ID" value="KAG2223420.1"/>
    <property type="molecule type" value="Genomic_DNA"/>
</dbReference>
<keyword evidence="2" id="KW-0812">Transmembrane</keyword>
<protein>
    <submittedName>
        <fullName evidence="3">Uncharacterized protein</fullName>
    </submittedName>
</protein>
<dbReference type="GO" id="GO:0000329">
    <property type="term" value="C:fungal-type vacuole membrane"/>
    <property type="evidence" value="ECO:0007669"/>
    <property type="project" value="InterPro"/>
</dbReference>
<dbReference type="Pfam" id="PF12505">
    <property type="entry name" value="DUF3712"/>
    <property type="match status" value="4"/>
</dbReference>
<dbReference type="InterPro" id="IPR022185">
    <property type="entry name" value="DUF3712"/>
</dbReference>
<feature type="compositionally biased region" description="Polar residues" evidence="1">
    <location>
        <begin position="34"/>
        <end position="51"/>
    </location>
</feature>
<dbReference type="InterPro" id="IPR046368">
    <property type="entry name" value="Tag1"/>
</dbReference>
<feature type="compositionally biased region" description="Basic and acidic residues" evidence="1">
    <location>
        <begin position="19"/>
        <end position="29"/>
    </location>
</feature>
<evidence type="ECO:0000256" key="2">
    <source>
        <dbReference type="SAM" id="Phobius"/>
    </source>
</evidence>
<gene>
    <name evidence="3" type="ORF">INT45_001726</name>
</gene>
<name>A0A8H7S619_9FUNG</name>
<proteinExistence type="predicted"/>
<keyword evidence="4" id="KW-1185">Reference proteome</keyword>
<feature type="region of interest" description="Disordered" evidence="1">
    <location>
        <begin position="1"/>
        <end position="65"/>
    </location>
</feature>
<dbReference type="OrthoDB" id="10039566at2759"/>
<dbReference type="SUPFAM" id="SSF117070">
    <property type="entry name" value="LEA14-like"/>
    <property type="match status" value="1"/>
</dbReference>
<evidence type="ECO:0000313" key="4">
    <source>
        <dbReference type="Proteomes" id="UP000646827"/>
    </source>
</evidence>
<organism evidence="3 4">
    <name type="scientific">Circinella minor</name>
    <dbReference type="NCBI Taxonomy" id="1195481"/>
    <lineage>
        <taxon>Eukaryota</taxon>
        <taxon>Fungi</taxon>
        <taxon>Fungi incertae sedis</taxon>
        <taxon>Mucoromycota</taxon>
        <taxon>Mucoromycotina</taxon>
        <taxon>Mucoromycetes</taxon>
        <taxon>Mucorales</taxon>
        <taxon>Lichtheimiaceae</taxon>
        <taxon>Circinella</taxon>
    </lineage>
</organism>
<accession>A0A8H7S619</accession>
<feature type="region of interest" description="Disordered" evidence="1">
    <location>
        <begin position="1565"/>
        <end position="1592"/>
    </location>
</feature>
<feature type="transmembrane region" description="Helical" evidence="2">
    <location>
        <begin position="75"/>
        <end position="99"/>
    </location>
</feature>
<keyword evidence="2" id="KW-1133">Transmembrane helix</keyword>
<keyword evidence="2" id="KW-0472">Membrane</keyword>
<dbReference type="PANTHER" id="PTHR35895:SF1">
    <property type="entry name" value="LIPID-BINDING SERUM GLYCOPROTEIN C-TERMINAL DOMAIN-CONTAINING PROTEIN"/>
    <property type="match status" value="1"/>
</dbReference>
<dbReference type="PANTHER" id="PTHR35895">
    <property type="entry name" value="CHROMOSOME 16, WHOLE GENOME SHOTGUN SEQUENCE"/>
    <property type="match status" value="1"/>
</dbReference>
<evidence type="ECO:0000313" key="3">
    <source>
        <dbReference type="EMBL" id="KAG2223420.1"/>
    </source>
</evidence>
<feature type="compositionally biased region" description="Polar residues" evidence="1">
    <location>
        <begin position="1572"/>
        <end position="1592"/>
    </location>
</feature>